<dbReference type="OrthoDB" id="978193at2759"/>
<keyword evidence="2" id="KW-1185">Reference proteome</keyword>
<dbReference type="EMBL" id="JAIQCV010000009">
    <property type="protein sequence ID" value="KAH1063859.1"/>
    <property type="molecule type" value="Genomic_DNA"/>
</dbReference>
<dbReference type="Proteomes" id="UP000828251">
    <property type="component" value="Unassembled WGS sequence"/>
</dbReference>
<protein>
    <submittedName>
        <fullName evidence="1">Uncharacterized protein</fullName>
    </submittedName>
</protein>
<dbReference type="AlphaFoldDB" id="A0A9D3UYP6"/>
<evidence type="ECO:0000313" key="2">
    <source>
        <dbReference type="Proteomes" id="UP000828251"/>
    </source>
</evidence>
<name>A0A9D3UYP6_9ROSI</name>
<proteinExistence type="predicted"/>
<gene>
    <name evidence="1" type="ORF">J1N35_028846</name>
</gene>
<comment type="caution">
    <text evidence="1">The sequence shown here is derived from an EMBL/GenBank/DDBJ whole genome shotgun (WGS) entry which is preliminary data.</text>
</comment>
<reference evidence="1 2" key="1">
    <citation type="journal article" date="2021" name="Plant Biotechnol. J.">
        <title>Multi-omics assisted identification of the key and species-specific regulatory components of drought-tolerant mechanisms in Gossypium stocksii.</title>
        <authorList>
            <person name="Yu D."/>
            <person name="Ke L."/>
            <person name="Zhang D."/>
            <person name="Wu Y."/>
            <person name="Sun Y."/>
            <person name="Mei J."/>
            <person name="Sun J."/>
            <person name="Sun Y."/>
        </authorList>
    </citation>
    <scope>NUCLEOTIDE SEQUENCE [LARGE SCALE GENOMIC DNA]</scope>
    <source>
        <strain evidence="2">cv. E1</strain>
        <tissue evidence="1">Leaf</tissue>
    </source>
</reference>
<sequence>MFVEKVNREVIYQVFKSLWFVKEEVNFLALKEGVILGEFGNVEDRKRILNLYPWLDTQVAMDVGSAIGEVIATDWHNREGGWIEYIQLRVDLSKSNNTSLQYGNWLRAHIRMPNQNWGYWRNEAEIIVAKKNDGK</sequence>
<evidence type="ECO:0000313" key="1">
    <source>
        <dbReference type="EMBL" id="KAH1063859.1"/>
    </source>
</evidence>
<organism evidence="1 2">
    <name type="scientific">Gossypium stocksii</name>
    <dbReference type="NCBI Taxonomy" id="47602"/>
    <lineage>
        <taxon>Eukaryota</taxon>
        <taxon>Viridiplantae</taxon>
        <taxon>Streptophyta</taxon>
        <taxon>Embryophyta</taxon>
        <taxon>Tracheophyta</taxon>
        <taxon>Spermatophyta</taxon>
        <taxon>Magnoliopsida</taxon>
        <taxon>eudicotyledons</taxon>
        <taxon>Gunneridae</taxon>
        <taxon>Pentapetalae</taxon>
        <taxon>rosids</taxon>
        <taxon>malvids</taxon>
        <taxon>Malvales</taxon>
        <taxon>Malvaceae</taxon>
        <taxon>Malvoideae</taxon>
        <taxon>Gossypium</taxon>
    </lineage>
</organism>
<accession>A0A9D3UYP6</accession>